<keyword evidence="3" id="KW-1185">Reference proteome</keyword>
<evidence type="ECO:0000256" key="1">
    <source>
        <dbReference type="SAM" id="MobiDB-lite"/>
    </source>
</evidence>
<dbReference type="AlphaFoldDB" id="A0A1B9IUY9"/>
<sequence>MSSPSQTIIQPSAGDGENPANQFRKYLETQSRKVKDRRSETLQSIASQTLTGTQHGGFVPTSGQYNSDDPLSYMSTDPNQSQITYQPDILSFPYIPQQHRDLLTGQHSEFEVNVNTTLGLSASALSINPNDADTNDLTPMATPSRPLTAFRPESSIAGVQGLTQNQTQPQKVYLHSGLYPDNPPGSDSDSGSGEHGVTQIIYPQSYDITISAKYPGNLVDPSHQMVNSPYCTRTYSGVSMENTAMIESYLRESHGSKNEC</sequence>
<reference evidence="3" key="2">
    <citation type="submission" date="2013-12" db="EMBL/GenBank/DDBJ databases">
        <title>Evolution of pathogenesis and genome organization in the Tremellales.</title>
        <authorList>
            <person name="Cuomo C."/>
            <person name="Litvintseva A."/>
            <person name="Heitman J."/>
            <person name="Chen Y."/>
            <person name="Sun S."/>
            <person name="Springer D."/>
            <person name="Dromer F."/>
            <person name="Young S."/>
            <person name="Zeng Q."/>
            <person name="Chapman S."/>
            <person name="Gujja S."/>
            <person name="Saif S."/>
            <person name="Birren B."/>
        </authorList>
    </citation>
    <scope>NUCLEOTIDE SEQUENCE [LARGE SCALE GENOMIC DNA]</scope>
    <source>
        <strain evidence="3">CBS 10435</strain>
    </source>
</reference>
<proteinExistence type="predicted"/>
<dbReference type="EMBL" id="KI669461">
    <property type="protein sequence ID" value="OCF59358.1"/>
    <property type="molecule type" value="Genomic_DNA"/>
</dbReference>
<organism evidence="2 3">
    <name type="scientific">Kwoniella mangroviensis CBS 10435</name>
    <dbReference type="NCBI Taxonomy" id="1331196"/>
    <lineage>
        <taxon>Eukaryota</taxon>
        <taxon>Fungi</taxon>
        <taxon>Dikarya</taxon>
        <taxon>Basidiomycota</taxon>
        <taxon>Agaricomycotina</taxon>
        <taxon>Tremellomycetes</taxon>
        <taxon>Tremellales</taxon>
        <taxon>Cryptococcaceae</taxon>
        <taxon>Kwoniella</taxon>
    </lineage>
</organism>
<feature type="region of interest" description="Disordered" evidence="1">
    <location>
        <begin position="1"/>
        <end position="73"/>
    </location>
</feature>
<accession>A0A1B9IUY9</accession>
<feature type="compositionally biased region" description="Polar residues" evidence="1">
    <location>
        <begin position="61"/>
        <end position="73"/>
    </location>
</feature>
<dbReference type="OrthoDB" id="10587667at2759"/>
<gene>
    <name evidence="2" type="ORF">L486_03862</name>
</gene>
<protein>
    <submittedName>
        <fullName evidence="2">Uncharacterized protein</fullName>
    </submittedName>
</protein>
<reference evidence="2 3" key="1">
    <citation type="submission" date="2013-07" db="EMBL/GenBank/DDBJ databases">
        <title>The Genome Sequence of Kwoniella mangroviensis CBS10435.</title>
        <authorList>
            <consortium name="The Broad Institute Genome Sequencing Platform"/>
            <person name="Cuomo C."/>
            <person name="Litvintseva A."/>
            <person name="Chen Y."/>
            <person name="Heitman J."/>
            <person name="Sun S."/>
            <person name="Springer D."/>
            <person name="Dromer F."/>
            <person name="Young S.K."/>
            <person name="Zeng Q."/>
            <person name="Gargeya S."/>
            <person name="Fitzgerald M."/>
            <person name="Abouelleil A."/>
            <person name="Alvarado L."/>
            <person name="Berlin A.M."/>
            <person name="Chapman S.B."/>
            <person name="Dewar J."/>
            <person name="Goldberg J."/>
            <person name="Griggs A."/>
            <person name="Gujja S."/>
            <person name="Hansen M."/>
            <person name="Howarth C."/>
            <person name="Imamovic A."/>
            <person name="Larimer J."/>
            <person name="McCowan C."/>
            <person name="Murphy C."/>
            <person name="Pearson M."/>
            <person name="Priest M."/>
            <person name="Roberts A."/>
            <person name="Saif S."/>
            <person name="Shea T."/>
            <person name="Sykes S."/>
            <person name="Wortman J."/>
            <person name="Nusbaum C."/>
            <person name="Birren B."/>
        </authorList>
    </citation>
    <scope>NUCLEOTIDE SEQUENCE [LARGE SCALE GENOMIC DNA]</scope>
    <source>
        <strain evidence="2 3">CBS 10435</strain>
    </source>
</reference>
<evidence type="ECO:0000313" key="3">
    <source>
        <dbReference type="Proteomes" id="UP000092583"/>
    </source>
</evidence>
<feature type="compositionally biased region" description="Polar residues" evidence="1">
    <location>
        <begin position="41"/>
        <end position="53"/>
    </location>
</feature>
<evidence type="ECO:0000313" key="2">
    <source>
        <dbReference type="EMBL" id="OCF59358.1"/>
    </source>
</evidence>
<name>A0A1B9IUY9_9TREE</name>
<feature type="compositionally biased region" description="Basic and acidic residues" evidence="1">
    <location>
        <begin position="25"/>
        <end position="40"/>
    </location>
</feature>
<dbReference type="Proteomes" id="UP000092583">
    <property type="component" value="Unassembled WGS sequence"/>
</dbReference>
<feature type="compositionally biased region" description="Polar residues" evidence="1">
    <location>
        <begin position="1"/>
        <end position="10"/>
    </location>
</feature>